<dbReference type="GO" id="GO:0005886">
    <property type="term" value="C:plasma membrane"/>
    <property type="evidence" value="ECO:0007669"/>
    <property type="project" value="UniProtKB-SubCell"/>
</dbReference>
<gene>
    <name evidence="8" type="ORF">RCOM_2054170</name>
</gene>
<name>B9TN33_RICCO</name>
<feature type="domain" description="Chemotaxis methyl-accepting receptor Tar-related ligand-binding" evidence="7">
    <location>
        <begin position="2"/>
        <end position="84"/>
    </location>
</feature>
<dbReference type="Pfam" id="PF02203">
    <property type="entry name" value="TarH"/>
    <property type="match status" value="1"/>
</dbReference>
<dbReference type="InParanoid" id="B9TN33"/>
<keyword evidence="2" id="KW-1003">Cell membrane</keyword>
<protein>
    <recommendedName>
        <fullName evidence="7">Chemotaxis methyl-accepting receptor Tar-related ligand-binding domain-containing protein</fullName>
    </recommendedName>
</protein>
<evidence type="ECO:0000256" key="2">
    <source>
        <dbReference type="ARBA" id="ARBA00022475"/>
    </source>
</evidence>
<proteinExistence type="predicted"/>
<feature type="signal peptide" evidence="6">
    <location>
        <begin position="1"/>
        <end position="21"/>
    </location>
</feature>
<dbReference type="AlphaFoldDB" id="B9TN33"/>
<dbReference type="EMBL" id="EQ991059">
    <property type="protein sequence ID" value="EEF22731.1"/>
    <property type="molecule type" value="Genomic_DNA"/>
</dbReference>
<dbReference type="GO" id="GO:0007165">
    <property type="term" value="P:signal transduction"/>
    <property type="evidence" value="ECO:0007669"/>
    <property type="project" value="InterPro"/>
</dbReference>
<keyword evidence="3" id="KW-0812">Transmembrane</keyword>
<keyword evidence="9" id="KW-1185">Reference proteome</keyword>
<keyword evidence="5" id="KW-0472">Membrane</keyword>
<evidence type="ECO:0000256" key="5">
    <source>
        <dbReference type="ARBA" id="ARBA00023136"/>
    </source>
</evidence>
<evidence type="ECO:0000313" key="9">
    <source>
        <dbReference type="Proteomes" id="UP000008311"/>
    </source>
</evidence>
<feature type="chain" id="PRO_5002892205" description="Chemotaxis methyl-accepting receptor Tar-related ligand-binding domain-containing protein" evidence="6">
    <location>
        <begin position="22"/>
        <end position="84"/>
    </location>
</feature>
<evidence type="ECO:0000256" key="6">
    <source>
        <dbReference type="SAM" id="SignalP"/>
    </source>
</evidence>
<keyword evidence="4" id="KW-1133">Transmembrane helix</keyword>
<evidence type="ECO:0000259" key="7">
    <source>
        <dbReference type="Pfam" id="PF02203"/>
    </source>
</evidence>
<comment type="subcellular location">
    <subcellularLocation>
        <location evidence="1">Cell membrane</location>
    </subcellularLocation>
</comment>
<sequence>VRITAAIGVLVCLLIVAGVIGQISNRAGEAALQETYSIQLASAVAIGESKYNLAIARIAIDRALLHPESGDMKALVDKTRDYLK</sequence>
<keyword evidence="6" id="KW-0732">Signal</keyword>
<evidence type="ECO:0000256" key="4">
    <source>
        <dbReference type="ARBA" id="ARBA00022989"/>
    </source>
</evidence>
<evidence type="ECO:0000256" key="1">
    <source>
        <dbReference type="ARBA" id="ARBA00004236"/>
    </source>
</evidence>
<accession>B9TN33</accession>
<feature type="non-terminal residue" evidence="8">
    <location>
        <position position="84"/>
    </location>
</feature>
<organism evidence="8 9">
    <name type="scientific">Ricinus communis</name>
    <name type="common">Castor bean</name>
    <dbReference type="NCBI Taxonomy" id="3988"/>
    <lineage>
        <taxon>Eukaryota</taxon>
        <taxon>Viridiplantae</taxon>
        <taxon>Streptophyta</taxon>
        <taxon>Embryophyta</taxon>
        <taxon>Tracheophyta</taxon>
        <taxon>Spermatophyta</taxon>
        <taxon>Magnoliopsida</taxon>
        <taxon>eudicotyledons</taxon>
        <taxon>Gunneridae</taxon>
        <taxon>Pentapetalae</taxon>
        <taxon>rosids</taxon>
        <taxon>fabids</taxon>
        <taxon>Malpighiales</taxon>
        <taxon>Euphorbiaceae</taxon>
        <taxon>Acalyphoideae</taxon>
        <taxon>Acalypheae</taxon>
        <taxon>Ricinus</taxon>
    </lineage>
</organism>
<feature type="non-terminal residue" evidence="8">
    <location>
        <position position="1"/>
    </location>
</feature>
<dbReference type="GO" id="GO:0006935">
    <property type="term" value="P:chemotaxis"/>
    <property type="evidence" value="ECO:0007669"/>
    <property type="project" value="InterPro"/>
</dbReference>
<dbReference type="Proteomes" id="UP000008311">
    <property type="component" value="Unassembled WGS sequence"/>
</dbReference>
<evidence type="ECO:0000313" key="8">
    <source>
        <dbReference type="EMBL" id="EEF22731.1"/>
    </source>
</evidence>
<dbReference type="InterPro" id="IPR003122">
    <property type="entry name" value="Tar_rcpt_lig-bd"/>
</dbReference>
<reference evidence="9" key="1">
    <citation type="journal article" date="2010" name="Nat. Biotechnol.">
        <title>Draft genome sequence of the oilseed species Ricinus communis.</title>
        <authorList>
            <person name="Chan A.P."/>
            <person name="Crabtree J."/>
            <person name="Zhao Q."/>
            <person name="Lorenzi H."/>
            <person name="Orvis J."/>
            <person name="Puiu D."/>
            <person name="Melake-Berhan A."/>
            <person name="Jones K.M."/>
            <person name="Redman J."/>
            <person name="Chen G."/>
            <person name="Cahoon E.B."/>
            <person name="Gedil M."/>
            <person name="Stanke M."/>
            <person name="Haas B.J."/>
            <person name="Wortman J.R."/>
            <person name="Fraser-Liggett C.M."/>
            <person name="Ravel J."/>
            <person name="Rabinowicz P.D."/>
        </authorList>
    </citation>
    <scope>NUCLEOTIDE SEQUENCE [LARGE SCALE GENOMIC DNA]</scope>
    <source>
        <strain evidence="9">cv. Hale</strain>
    </source>
</reference>
<evidence type="ECO:0000256" key="3">
    <source>
        <dbReference type="ARBA" id="ARBA00022692"/>
    </source>
</evidence>